<accession>A0ABY7RU19</accession>
<organism evidence="1 2">
    <name type="scientific">Psychroserpens ponticola</name>
    <dbReference type="NCBI Taxonomy" id="2932268"/>
    <lineage>
        <taxon>Bacteria</taxon>
        <taxon>Pseudomonadati</taxon>
        <taxon>Bacteroidota</taxon>
        <taxon>Flavobacteriia</taxon>
        <taxon>Flavobacteriales</taxon>
        <taxon>Flavobacteriaceae</taxon>
        <taxon>Psychroserpens</taxon>
    </lineage>
</organism>
<proteinExistence type="predicted"/>
<evidence type="ECO:0000313" key="1">
    <source>
        <dbReference type="EMBL" id="WCO00231.1"/>
    </source>
</evidence>
<reference evidence="1 2" key="1">
    <citation type="submission" date="2023-01" db="EMBL/GenBank/DDBJ databases">
        <title>Psychroserpens ponticola sp. nov., isolated from seawater.</title>
        <authorList>
            <person name="Kristyanto S."/>
            <person name="Jung J."/>
            <person name="Kim J.M."/>
            <person name="Jeon C.O."/>
        </authorList>
    </citation>
    <scope>NUCLEOTIDE SEQUENCE [LARGE SCALE GENOMIC DNA]</scope>
    <source>
        <strain evidence="1 2">MSW6</strain>
    </source>
</reference>
<dbReference type="RefSeq" id="WP_249997536.1">
    <property type="nucleotide sequence ID" value="NZ_CP116221.1"/>
</dbReference>
<evidence type="ECO:0000313" key="2">
    <source>
        <dbReference type="Proteomes" id="UP001202717"/>
    </source>
</evidence>
<sequence>MKQSLLTILLFLLLNSCGFGNKGIDVSIENNTEYTLYNVSVSASPVCIVKFDSISSNQIVTKYLDMNEIQRTDGSYTIKFTYPDGNLMNESFGYYTNGWPNNYLICCSISEMSTFTRFDSYCK</sequence>
<gene>
    <name evidence="1" type="ORF">MUN68_009100</name>
</gene>
<protein>
    <recommendedName>
        <fullName evidence="3">Lipoprotein</fullName>
    </recommendedName>
</protein>
<evidence type="ECO:0008006" key="3">
    <source>
        <dbReference type="Google" id="ProtNLM"/>
    </source>
</evidence>
<dbReference type="EMBL" id="CP116221">
    <property type="protein sequence ID" value="WCO00231.1"/>
    <property type="molecule type" value="Genomic_DNA"/>
</dbReference>
<keyword evidence="2" id="KW-1185">Reference proteome</keyword>
<dbReference type="Proteomes" id="UP001202717">
    <property type="component" value="Chromosome"/>
</dbReference>
<name>A0ABY7RU19_9FLAO</name>